<keyword evidence="6" id="KW-0460">Magnesium</keyword>
<evidence type="ECO:0000256" key="6">
    <source>
        <dbReference type="ARBA" id="ARBA00022842"/>
    </source>
</evidence>
<evidence type="ECO:0000256" key="3">
    <source>
        <dbReference type="ARBA" id="ARBA00013081"/>
    </source>
</evidence>
<comment type="cofactor">
    <cofactor evidence="1">
        <name>Mn(2+)</name>
        <dbReference type="ChEBI" id="CHEBI:29035"/>
    </cofactor>
</comment>
<accession>A0A6J1CUZ9</accession>
<evidence type="ECO:0000259" key="11">
    <source>
        <dbReference type="PROSITE" id="PS51746"/>
    </source>
</evidence>
<dbReference type="CDD" id="cd00143">
    <property type="entry name" value="PP2Cc"/>
    <property type="match status" value="1"/>
</dbReference>
<evidence type="ECO:0000256" key="10">
    <source>
        <dbReference type="SAM" id="MobiDB-lite"/>
    </source>
</evidence>
<keyword evidence="4" id="KW-0479">Metal-binding</keyword>
<proteinExistence type="inferred from homology"/>
<dbReference type="RefSeq" id="XP_022144892.1">
    <property type="nucleotide sequence ID" value="XM_022289200.1"/>
</dbReference>
<protein>
    <recommendedName>
        <fullName evidence="3">protein-serine/threonine phosphatase</fullName>
        <ecNumber evidence="3">3.1.3.16</ecNumber>
    </recommendedName>
</protein>
<keyword evidence="8" id="KW-0464">Manganese</keyword>
<evidence type="ECO:0000313" key="12">
    <source>
        <dbReference type="Proteomes" id="UP000504603"/>
    </source>
</evidence>
<dbReference type="InterPro" id="IPR000222">
    <property type="entry name" value="PP2C_BS"/>
</dbReference>
<dbReference type="AlphaFoldDB" id="A0A6J1CUZ9"/>
<dbReference type="InterPro" id="IPR036457">
    <property type="entry name" value="PPM-type-like_dom_sf"/>
</dbReference>
<dbReference type="Gene3D" id="3.60.40.10">
    <property type="entry name" value="PPM-type phosphatase domain"/>
    <property type="match status" value="1"/>
</dbReference>
<dbReference type="GO" id="GO:0046872">
    <property type="term" value="F:metal ion binding"/>
    <property type="evidence" value="ECO:0007669"/>
    <property type="project" value="UniProtKB-KW"/>
</dbReference>
<feature type="compositionally biased region" description="Basic and acidic residues" evidence="10">
    <location>
        <begin position="1"/>
        <end position="20"/>
    </location>
</feature>
<evidence type="ECO:0000256" key="1">
    <source>
        <dbReference type="ARBA" id="ARBA00001936"/>
    </source>
</evidence>
<dbReference type="GO" id="GO:0004722">
    <property type="term" value="F:protein serine/threonine phosphatase activity"/>
    <property type="evidence" value="ECO:0007669"/>
    <property type="project" value="UniProtKB-EC"/>
</dbReference>
<evidence type="ECO:0000256" key="8">
    <source>
        <dbReference type="ARBA" id="ARBA00023211"/>
    </source>
</evidence>
<dbReference type="PANTHER" id="PTHR47992">
    <property type="entry name" value="PROTEIN PHOSPHATASE"/>
    <property type="match status" value="1"/>
</dbReference>
<dbReference type="Pfam" id="PF00481">
    <property type="entry name" value="PP2C"/>
    <property type="match status" value="1"/>
</dbReference>
<dbReference type="Proteomes" id="UP000504603">
    <property type="component" value="Unplaced"/>
</dbReference>
<dbReference type="InterPro" id="IPR015655">
    <property type="entry name" value="PP2C"/>
</dbReference>
<dbReference type="PROSITE" id="PS51746">
    <property type="entry name" value="PPM_2"/>
    <property type="match status" value="1"/>
</dbReference>
<evidence type="ECO:0000313" key="13">
    <source>
        <dbReference type="RefSeq" id="XP_022144892.1"/>
    </source>
</evidence>
<dbReference type="SMART" id="SM00332">
    <property type="entry name" value="PP2Cc"/>
    <property type="match status" value="1"/>
</dbReference>
<feature type="domain" description="PPM-type phosphatase" evidence="11">
    <location>
        <begin position="104"/>
        <end position="389"/>
    </location>
</feature>
<dbReference type="SUPFAM" id="SSF81606">
    <property type="entry name" value="PP2C-like"/>
    <property type="match status" value="1"/>
</dbReference>
<dbReference type="EC" id="3.1.3.16" evidence="3"/>
<feature type="compositionally biased region" description="Low complexity" evidence="10">
    <location>
        <begin position="21"/>
        <end position="45"/>
    </location>
</feature>
<dbReference type="KEGG" id="mcha:111014462"/>
<organism evidence="12 13">
    <name type="scientific">Momordica charantia</name>
    <name type="common">Bitter gourd</name>
    <name type="synonym">Balsam pear</name>
    <dbReference type="NCBI Taxonomy" id="3673"/>
    <lineage>
        <taxon>Eukaryota</taxon>
        <taxon>Viridiplantae</taxon>
        <taxon>Streptophyta</taxon>
        <taxon>Embryophyta</taxon>
        <taxon>Tracheophyta</taxon>
        <taxon>Spermatophyta</taxon>
        <taxon>Magnoliopsida</taxon>
        <taxon>eudicotyledons</taxon>
        <taxon>Gunneridae</taxon>
        <taxon>Pentapetalae</taxon>
        <taxon>rosids</taxon>
        <taxon>fabids</taxon>
        <taxon>Cucurbitales</taxon>
        <taxon>Cucurbitaceae</taxon>
        <taxon>Momordiceae</taxon>
        <taxon>Momordica</taxon>
    </lineage>
</organism>
<dbReference type="SMART" id="SM00331">
    <property type="entry name" value="PP2C_SIG"/>
    <property type="match status" value="1"/>
</dbReference>
<evidence type="ECO:0000256" key="9">
    <source>
        <dbReference type="RuleBase" id="RU003465"/>
    </source>
</evidence>
<keyword evidence="7 9" id="KW-0904">Protein phosphatase</keyword>
<evidence type="ECO:0000256" key="5">
    <source>
        <dbReference type="ARBA" id="ARBA00022801"/>
    </source>
</evidence>
<dbReference type="GeneID" id="111014462"/>
<gene>
    <name evidence="13" type="primary">LOC111014462</name>
</gene>
<dbReference type="OrthoDB" id="10264738at2759"/>
<feature type="region of interest" description="Disordered" evidence="10">
    <location>
        <begin position="1"/>
        <end position="51"/>
    </location>
</feature>
<dbReference type="FunFam" id="3.60.40.10:FF:000041">
    <property type="entry name" value="Protein phosphatase 2C 51"/>
    <property type="match status" value="1"/>
</dbReference>
<evidence type="ECO:0000256" key="7">
    <source>
        <dbReference type="ARBA" id="ARBA00022912"/>
    </source>
</evidence>
<name>A0A6J1CUZ9_MOMCH</name>
<comment type="similarity">
    <text evidence="9">Belongs to the PP2C family.</text>
</comment>
<comment type="cofactor">
    <cofactor evidence="2">
        <name>Mg(2+)</name>
        <dbReference type="ChEBI" id="CHEBI:18420"/>
    </cofactor>
</comment>
<sequence>MDAIDDEKQLDRVDSLHDLDSASTTSGLSSVLSSDDFRSSSSSGDICVTSSSSGEIPAVIAAEAVETMIASVVDEPPTTTMTLTVSEAAARRKCVGRNNRAGVQWGLTSVIGRRREMEDAIAVKPGFMSTRCDQVGGCTAQGSRTSGEISPLHFFGVYDGHGGSQVAKFCAERMHEVIAEEWGREGINGHEWQKRWEVAFSNGFQRTDNEVVSEAVATDMVGSTAVVVVLSGCQIITSNCGDSRAVLCQRTKAIPLTVDQKPDRQDELMRIEREGGKVINWMGARVLGVLAMSRAIGDRYLRPWIIPVPEISFTTRSDEDECVVVASDGLWDVMTNEEVGQVACHLLRRLRRSSPTDDTPPAQIVANNLTEIAYGRNSSDNISVIVIDLKARKANPQRQ</sequence>
<keyword evidence="12" id="KW-1185">Reference proteome</keyword>
<evidence type="ECO:0000256" key="4">
    <source>
        <dbReference type="ARBA" id="ARBA00022723"/>
    </source>
</evidence>
<dbReference type="PROSITE" id="PS01032">
    <property type="entry name" value="PPM_1"/>
    <property type="match status" value="1"/>
</dbReference>
<keyword evidence="5 9" id="KW-0378">Hydrolase</keyword>
<dbReference type="InterPro" id="IPR001932">
    <property type="entry name" value="PPM-type_phosphatase-like_dom"/>
</dbReference>
<evidence type="ECO:0000256" key="2">
    <source>
        <dbReference type="ARBA" id="ARBA00001946"/>
    </source>
</evidence>
<reference evidence="13" key="1">
    <citation type="submission" date="2025-08" db="UniProtKB">
        <authorList>
            <consortium name="RefSeq"/>
        </authorList>
    </citation>
    <scope>IDENTIFICATION</scope>
    <source>
        <strain evidence="13">OHB3-1</strain>
    </source>
</reference>